<dbReference type="Proteomes" id="UP000091926">
    <property type="component" value="Chromosome"/>
</dbReference>
<reference evidence="2 3" key="1">
    <citation type="submission" date="2016-06" db="EMBL/GenBank/DDBJ databases">
        <title>Complete genome sequences of Bordetella bronchialis and Bordetella flabilis.</title>
        <authorList>
            <person name="LiPuma J.J."/>
            <person name="Spilker T."/>
        </authorList>
    </citation>
    <scope>NUCLEOTIDE SEQUENCE [LARGE SCALE GENOMIC DNA]</scope>
    <source>
        <strain evidence="2 3">AU10664</strain>
    </source>
</reference>
<feature type="region of interest" description="Disordered" evidence="1">
    <location>
        <begin position="80"/>
        <end position="99"/>
    </location>
</feature>
<proteinExistence type="predicted"/>
<evidence type="ECO:0000313" key="2">
    <source>
        <dbReference type="EMBL" id="ANN76822.1"/>
    </source>
</evidence>
<dbReference type="KEGG" id="bfz:BAU07_06570"/>
<sequence length="99" mass="10684">MLAHASDTESMRLLVSALCGLAVRFITIEKAAQSTGYTAAAIRTKIRDGIWAEGDVWTRAPDGRILIDIEGYNAWASRAAVRHPQKPTGKLGSRPPPLA</sequence>
<evidence type="ECO:0000256" key="1">
    <source>
        <dbReference type="SAM" id="MobiDB-lite"/>
    </source>
</evidence>
<name>A0A193GA04_9BORD</name>
<evidence type="ECO:0008006" key="4">
    <source>
        <dbReference type="Google" id="ProtNLM"/>
    </source>
</evidence>
<evidence type="ECO:0000313" key="3">
    <source>
        <dbReference type="Proteomes" id="UP000091926"/>
    </source>
</evidence>
<dbReference type="AlphaFoldDB" id="A0A193GA04"/>
<gene>
    <name evidence="2" type="ORF">BAU07_06570</name>
</gene>
<dbReference type="EMBL" id="CP016172">
    <property type="protein sequence ID" value="ANN76822.1"/>
    <property type="molecule type" value="Genomic_DNA"/>
</dbReference>
<accession>A0A193GA04</accession>
<keyword evidence="3" id="KW-1185">Reference proteome</keyword>
<organism evidence="2 3">
    <name type="scientific">Bordetella flabilis</name>
    <dbReference type="NCBI Taxonomy" id="463014"/>
    <lineage>
        <taxon>Bacteria</taxon>
        <taxon>Pseudomonadati</taxon>
        <taxon>Pseudomonadota</taxon>
        <taxon>Betaproteobacteria</taxon>
        <taxon>Burkholderiales</taxon>
        <taxon>Alcaligenaceae</taxon>
        <taxon>Bordetella</taxon>
    </lineage>
</organism>
<protein>
    <recommendedName>
        <fullName evidence="4">Excisionase</fullName>
    </recommendedName>
</protein>